<evidence type="ECO:0000313" key="4">
    <source>
        <dbReference type="Proteomes" id="UP000572817"/>
    </source>
</evidence>
<gene>
    <name evidence="3" type="ORF">GTA08_BOTSDO02615</name>
</gene>
<dbReference type="SUPFAM" id="SSF53474">
    <property type="entry name" value="alpha/beta-Hydrolases"/>
    <property type="match status" value="1"/>
</dbReference>
<accession>A0A8H4N5F0</accession>
<protein>
    <submittedName>
        <fullName evidence="3">Alpha/beta hydrolase fold-3</fullName>
    </submittedName>
</protein>
<keyword evidence="1 3" id="KW-0378">Hydrolase</keyword>
<dbReference type="InterPro" id="IPR029058">
    <property type="entry name" value="AB_hydrolase_fold"/>
</dbReference>
<keyword evidence="4" id="KW-1185">Reference proteome</keyword>
<dbReference type="GO" id="GO:0016787">
    <property type="term" value="F:hydrolase activity"/>
    <property type="evidence" value="ECO:0007669"/>
    <property type="project" value="UniProtKB-KW"/>
</dbReference>
<sequence length="316" mass="33969">MAPYLDPVNQAFVDAGAKAGGPALYDLPYGQARGVLEGVQQHDRAEDVLRVEIDAPVGPTGSVKTVLFKPANTTGPIPLAVYFHGGGWILGSPNTHDSLVSDLVREAGVAVAFPYYTPAPKAQFPQQFDEAYAAIEYYVKHGQEYGVKTDKIAYAGDSAGGHMAVAMSVLAHEKKLPATISYQVLFYPVADTLNESDTYKTFHDGPYLGAPLLRWMKDAFIPKFDDRSNILTSPLLFGEEQAAAQPSTLIITAAVDPLLSEGKQFGRLLQRAGVDVAIFEADGQIHDFAMLEPVRKSATAIASVELAALKIKMALS</sequence>
<dbReference type="InterPro" id="IPR013094">
    <property type="entry name" value="AB_hydrolase_3"/>
</dbReference>
<dbReference type="Proteomes" id="UP000572817">
    <property type="component" value="Unassembled WGS sequence"/>
</dbReference>
<evidence type="ECO:0000259" key="2">
    <source>
        <dbReference type="Pfam" id="PF07859"/>
    </source>
</evidence>
<dbReference type="EMBL" id="WWBZ02000016">
    <property type="protein sequence ID" value="KAF4309685.1"/>
    <property type="molecule type" value="Genomic_DNA"/>
</dbReference>
<evidence type="ECO:0000313" key="3">
    <source>
        <dbReference type="EMBL" id="KAF4309685.1"/>
    </source>
</evidence>
<name>A0A8H4N5F0_9PEZI</name>
<dbReference type="Gene3D" id="3.40.50.1820">
    <property type="entry name" value="alpha/beta hydrolase"/>
    <property type="match status" value="1"/>
</dbReference>
<dbReference type="PANTHER" id="PTHR48081">
    <property type="entry name" value="AB HYDROLASE SUPERFAMILY PROTEIN C4A8.06C"/>
    <property type="match status" value="1"/>
</dbReference>
<dbReference type="Pfam" id="PF07859">
    <property type="entry name" value="Abhydrolase_3"/>
    <property type="match status" value="1"/>
</dbReference>
<reference evidence="3" key="1">
    <citation type="submission" date="2020-04" db="EMBL/GenBank/DDBJ databases">
        <title>Genome Assembly and Annotation of Botryosphaeria dothidea sdau 11-99, a Latent Pathogen of Apple Fruit Ring Rot in China.</title>
        <authorList>
            <person name="Yu C."/>
            <person name="Diao Y."/>
            <person name="Lu Q."/>
            <person name="Zhao J."/>
            <person name="Cui S."/>
            <person name="Peng C."/>
            <person name="He B."/>
            <person name="Liu H."/>
        </authorList>
    </citation>
    <scope>NUCLEOTIDE SEQUENCE [LARGE SCALE GENOMIC DNA]</scope>
    <source>
        <strain evidence="3">Sdau11-99</strain>
    </source>
</reference>
<comment type="caution">
    <text evidence="3">The sequence shown here is derived from an EMBL/GenBank/DDBJ whole genome shotgun (WGS) entry which is preliminary data.</text>
</comment>
<dbReference type="AlphaFoldDB" id="A0A8H4N5F0"/>
<evidence type="ECO:0000256" key="1">
    <source>
        <dbReference type="ARBA" id="ARBA00022801"/>
    </source>
</evidence>
<proteinExistence type="predicted"/>
<dbReference type="PANTHER" id="PTHR48081:SF8">
    <property type="entry name" value="ALPHA_BETA HYDROLASE FOLD-3 DOMAIN-CONTAINING PROTEIN-RELATED"/>
    <property type="match status" value="1"/>
</dbReference>
<dbReference type="OrthoDB" id="433474at2759"/>
<organism evidence="3 4">
    <name type="scientific">Botryosphaeria dothidea</name>
    <dbReference type="NCBI Taxonomy" id="55169"/>
    <lineage>
        <taxon>Eukaryota</taxon>
        <taxon>Fungi</taxon>
        <taxon>Dikarya</taxon>
        <taxon>Ascomycota</taxon>
        <taxon>Pezizomycotina</taxon>
        <taxon>Dothideomycetes</taxon>
        <taxon>Dothideomycetes incertae sedis</taxon>
        <taxon>Botryosphaeriales</taxon>
        <taxon>Botryosphaeriaceae</taxon>
        <taxon>Botryosphaeria</taxon>
    </lineage>
</organism>
<dbReference type="InterPro" id="IPR050300">
    <property type="entry name" value="GDXG_lipolytic_enzyme"/>
</dbReference>
<feature type="domain" description="Alpha/beta hydrolase fold-3" evidence="2">
    <location>
        <begin position="81"/>
        <end position="289"/>
    </location>
</feature>